<dbReference type="AlphaFoldDB" id="A0A8K1CGT5"/>
<accession>A0A8K1CGT5</accession>
<reference evidence="3" key="1">
    <citation type="submission" date="2019-03" db="EMBL/GenBank/DDBJ databases">
        <title>Long read genome sequence of the mycoparasitic Pythium oligandrum ATCC 38472 isolated from sugarbeet rhizosphere.</title>
        <authorList>
            <person name="Gaulin E."/>
        </authorList>
    </citation>
    <scope>NUCLEOTIDE SEQUENCE</scope>
    <source>
        <strain evidence="3">ATCC 38472_TT</strain>
    </source>
</reference>
<protein>
    <submittedName>
        <fullName evidence="3">Uncharacterized protein</fullName>
    </submittedName>
</protein>
<name>A0A8K1CGT5_PYTOL</name>
<evidence type="ECO:0000313" key="3">
    <source>
        <dbReference type="EMBL" id="TMW62779.1"/>
    </source>
</evidence>
<evidence type="ECO:0000256" key="2">
    <source>
        <dbReference type="SAM" id="Phobius"/>
    </source>
</evidence>
<evidence type="ECO:0000256" key="1">
    <source>
        <dbReference type="SAM" id="MobiDB-lite"/>
    </source>
</evidence>
<dbReference type="OrthoDB" id="68087at2759"/>
<dbReference type="EMBL" id="SPLM01000073">
    <property type="protein sequence ID" value="TMW62779.1"/>
    <property type="molecule type" value="Genomic_DNA"/>
</dbReference>
<keyword evidence="2" id="KW-1133">Transmembrane helix</keyword>
<keyword evidence="2" id="KW-0472">Membrane</keyword>
<sequence length="349" mass="38165">MELGVESEELVVGSPVPVVWNVFETKTNKSSFQLDQTTPLINKSTMKQATIIHSNVHACTSDSKCDPFNRQYEVTAPTQNQVGNLSMAGTSFSSSELTFTSPGKYLLLAHVIVPGETLQSRYDFAVYMTIDIGSGEDQASVDQPSTGARPANTASGGHGMSMGQVITISGVGLLVLVLALMGVIIKQRMHERQCRSKRQHSDPTATQLSVFSPFNLMSARTTASDFPELRGDEQFRSPSYDDRNTLAMLRGSDESIPRERTVADFRKEVARWDIRSSASPITPSSSAILIAMLDGSRESDTAMLSTTPATDCFVPLEHLVPESPRRTPTCRPGSSRYSDLSEDEREVDM</sequence>
<keyword evidence="2" id="KW-0812">Transmembrane</keyword>
<proteinExistence type="predicted"/>
<comment type="caution">
    <text evidence="3">The sequence shown here is derived from an EMBL/GenBank/DDBJ whole genome shotgun (WGS) entry which is preliminary data.</text>
</comment>
<gene>
    <name evidence="3" type="ORF">Poli38472_005397</name>
</gene>
<evidence type="ECO:0000313" key="4">
    <source>
        <dbReference type="Proteomes" id="UP000794436"/>
    </source>
</evidence>
<organism evidence="3 4">
    <name type="scientific">Pythium oligandrum</name>
    <name type="common">Mycoparasitic fungus</name>
    <dbReference type="NCBI Taxonomy" id="41045"/>
    <lineage>
        <taxon>Eukaryota</taxon>
        <taxon>Sar</taxon>
        <taxon>Stramenopiles</taxon>
        <taxon>Oomycota</taxon>
        <taxon>Peronosporomycetes</taxon>
        <taxon>Pythiales</taxon>
        <taxon>Pythiaceae</taxon>
        <taxon>Pythium</taxon>
    </lineage>
</organism>
<feature type="region of interest" description="Disordered" evidence="1">
    <location>
        <begin position="321"/>
        <end position="349"/>
    </location>
</feature>
<keyword evidence="4" id="KW-1185">Reference proteome</keyword>
<feature type="compositionally biased region" description="Acidic residues" evidence="1">
    <location>
        <begin position="340"/>
        <end position="349"/>
    </location>
</feature>
<feature type="transmembrane region" description="Helical" evidence="2">
    <location>
        <begin position="165"/>
        <end position="185"/>
    </location>
</feature>
<feature type="region of interest" description="Disordered" evidence="1">
    <location>
        <begin position="137"/>
        <end position="158"/>
    </location>
</feature>
<dbReference type="Proteomes" id="UP000794436">
    <property type="component" value="Unassembled WGS sequence"/>
</dbReference>